<dbReference type="RefSeq" id="WP_158569330.1">
    <property type="nucleotide sequence ID" value="NZ_QTJV01000061.1"/>
</dbReference>
<feature type="non-terminal residue" evidence="1">
    <location>
        <position position="110"/>
    </location>
</feature>
<dbReference type="EMBL" id="QTJV01000061">
    <property type="protein sequence ID" value="RFM28365.1"/>
    <property type="molecule type" value="Genomic_DNA"/>
</dbReference>
<protein>
    <submittedName>
        <fullName evidence="1">Uncharacterized protein</fullName>
    </submittedName>
</protein>
<accession>A0A3E1NK98</accession>
<name>A0A3E1NK98_9BACT</name>
<comment type="caution">
    <text evidence="1">The sequence shown here is derived from an EMBL/GenBank/DDBJ whole genome shotgun (WGS) entry which is preliminary data.</text>
</comment>
<keyword evidence="2" id="KW-1185">Reference proteome</keyword>
<gene>
    <name evidence="1" type="ORF">DXN04_34390</name>
</gene>
<dbReference type="AlphaFoldDB" id="A0A3E1NK98"/>
<sequence length="110" mass="12812">VLIPKLIKGTELEKVYNIMTNRGIHQINTVETVKVAQHNRMTLWNNDGVLTDKALKEFDDNVFDNSELFSYNYLYRQQEVPQHMVDASNKAAIQIMKKMLDNLSNRTELN</sequence>
<reference evidence="1 2" key="1">
    <citation type="submission" date="2018-08" db="EMBL/GenBank/DDBJ databases">
        <title>Chitinophaga sp. K20C18050901, a novel bacterium isolated from forest soil.</title>
        <authorList>
            <person name="Wang C."/>
        </authorList>
    </citation>
    <scope>NUCLEOTIDE SEQUENCE [LARGE SCALE GENOMIC DNA]</scope>
    <source>
        <strain evidence="1 2">K20C18050901</strain>
    </source>
</reference>
<dbReference type="Proteomes" id="UP000261174">
    <property type="component" value="Unassembled WGS sequence"/>
</dbReference>
<proteinExistence type="predicted"/>
<feature type="non-terminal residue" evidence="1">
    <location>
        <position position="1"/>
    </location>
</feature>
<evidence type="ECO:0000313" key="1">
    <source>
        <dbReference type="EMBL" id="RFM28365.1"/>
    </source>
</evidence>
<organism evidence="1 2">
    <name type="scientific">Chitinophaga silvisoli</name>
    <dbReference type="NCBI Taxonomy" id="2291814"/>
    <lineage>
        <taxon>Bacteria</taxon>
        <taxon>Pseudomonadati</taxon>
        <taxon>Bacteroidota</taxon>
        <taxon>Chitinophagia</taxon>
        <taxon>Chitinophagales</taxon>
        <taxon>Chitinophagaceae</taxon>
        <taxon>Chitinophaga</taxon>
    </lineage>
</organism>
<evidence type="ECO:0000313" key="2">
    <source>
        <dbReference type="Proteomes" id="UP000261174"/>
    </source>
</evidence>